<dbReference type="EMBL" id="BJYE01000043">
    <property type="protein sequence ID" value="GEN57842.1"/>
    <property type="molecule type" value="Genomic_DNA"/>
</dbReference>
<evidence type="ECO:0000313" key="3">
    <source>
        <dbReference type="Proteomes" id="UP000321400"/>
    </source>
</evidence>
<feature type="domain" description="Glycosyl transferase family 1" evidence="1">
    <location>
        <begin position="130"/>
        <end position="245"/>
    </location>
</feature>
<sequence length="306" mass="36052">MIKILFMRSENAFLPEVDAYIDYFNKTKEFNAYDSSKIKDYKLEDFDVIWEFKGFGGVKKSKNQILIHEYASLSTGKFPILKNFIKSKLNPKPDLRVFLNENVKEGFRFNDGVNFCYRDMGIDEQFILKDKVEKEYDFVYVGSIGKEREMDKFLKVFIEKDNGTLCLVGNVEDEIYSEYKDHKNLIFTGKVPYSEVPKIAAKAEYGINFMPDKYPFNIQTSTKLLEYLALGLKVVTTDYKWVRQFEDMHNCSFYKLDYNNLSFDKDSIKKHQFVSGFRADEYLWSNIIEKSGIKNKLIEIFNNDLK</sequence>
<gene>
    <name evidence="2" type="ORF">HAL01_23060</name>
</gene>
<dbReference type="InterPro" id="IPR001296">
    <property type="entry name" value="Glyco_trans_1"/>
</dbReference>
<evidence type="ECO:0000313" key="2">
    <source>
        <dbReference type="EMBL" id="GEN57842.1"/>
    </source>
</evidence>
<dbReference type="Proteomes" id="UP000321400">
    <property type="component" value="Unassembled WGS sequence"/>
</dbReference>
<dbReference type="Pfam" id="PF00534">
    <property type="entry name" value="Glycos_transf_1"/>
    <property type="match status" value="1"/>
</dbReference>
<organism evidence="2 3">
    <name type="scientific">Halolactibacillus alkaliphilus</name>
    <dbReference type="NCBI Taxonomy" id="442899"/>
    <lineage>
        <taxon>Bacteria</taxon>
        <taxon>Bacillati</taxon>
        <taxon>Bacillota</taxon>
        <taxon>Bacilli</taxon>
        <taxon>Bacillales</taxon>
        <taxon>Bacillaceae</taxon>
        <taxon>Halolactibacillus</taxon>
    </lineage>
</organism>
<dbReference type="SUPFAM" id="SSF53756">
    <property type="entry name" value="UDP-Glycosyltransferase/glycogen phosphorylase"/>
    <property type="match status" value="1"/>
</dbReference>
<protein>
    <recommendedName>
        <fullName evidence="1">Glycosyl transferase family 1 domain-containing protein</fullName>
    </recommendedName>
</protein>
<dbReference type="AlphaFoldDB" id="A0A511X4G5"/>
<evidence type="ECO:0000259" key="1">
    <source>
        <dbReference type="Pfam" id="PF00534"/>
    </source>
</evidence>
<accession>A0A511X4G5</accession>
<dbReference type="GO" id="GO:0016757">
    <property type="term" value="F:glycosyltransferase activity"/>
    <property type="evidence" value="ECO:0007669"/>
    <property type="project" value="InterPro"/>
</dbReference>
<proteinExistence type="predicted"/>
<dbReference type="Gene3D" id="3.40.50.2000">
    <property type="entry name" value="Glycogen Phosphorylase B"/>
    <property type="match status" value="1"/>
</dbReference>
<name>A0A511X4G5_9BACI</name>
<comment type="caution">
    <text evidence="2">The sequence shown here is derived from an EMBL/GenBank/DDBJ whole genome shotgun (WGS) entry which is preliminary data.</text>
</comment>
<reference evidence="2 3" key="1">
    <citation type="submission" date="2019-07" db="EMBL/GenBank/DDBJ databases">
        <title>Whole genome shotgun sequence of Halolactibacillus alkaliphilus NBRC 103919.</title>
        <authorList>
            <person name="Hosoyama A."/>
            <person name="Uohara A."/>
            <person name="Ohji S."/>
            <person name="Ichikawa N."/>
        </authorList>
    </citation>
    <scope>NUCLEOTIDE SEQUENCE [LARGE SCALE GENOMIC DNA]</scope>
    <source>
        <strain evidence="2 3">NBRC 103919</strain>
    </source>
</reference>
<dbReference type="STRING" id="442899.SAMN05720591_14015"/>
<dbReference type="RefSeq" id="WP_089803504.1">
    <property type="nucleotide sequence ID" value="NZ_BJYE01000043.1"/>
</dbReference>
<dbReference type="OrthoDB" id="9813214at2"/>
<keyword evidence="3" id="KW-1185">Reference proteome</keyword>